<reference evidence="5 6" key="1">
    <citation type="submission" date="2023-07" db="EMBL/GenBank/DDBJ databases">
        <title>Sequencing the genomes of 1000 actinobacteria strains.</title>
        <authorList>
            <person name="Klenk H.-P."/>
        </authorList>
    </citation>
    <scope>NUCLEOTIDE SEQUENCE [LARGE SCALE GENOMIC DNA]</scope>
    <source>
        <strain evidence="5 6">DSM 19426</strain>
    </source>
</reference>
<dbReference type="RefSeq" id="WP_310300417.1">
    <property type="nucleotide sequence ID" value="NZ_BAAAPS010000008.1"/>
</dbReference>
<name>A0ABU2BU90_9ACTN</name>
<evidence type="ECO:0000256" key="1">
    <source>
        <dbReference type="ARBA" id="ARBA00004196"/>
    </source>
</evidence>
<comment type="caution">
    <text evidence="5">The sequence shown here is derived from an EMBL/GenBank/DDBJ whole genome shotgun (WGS) entry which is preliminary data.</text>
</comment>
<proteinExistence type="inferred from homology"/>
<evidence type="ECO:0000256" key="3">
    <source>
        <dbReference type="ARBA" id="ARBA00022729"/>
    </source>
</evidence>
<dbReference type="Gene3D" id="3.40.50.2300">
    <property type="match status" value="2"/>
</dbReference>
<protein>
    <submittedName>
        <fullName evidence="5">LacI family transcriptional regulator</fullName>
    </submittedName>
</protein>
<dbReference type="SUPFAM" id="SSF53822">
    <property type="entry name" value="Periplasmic binding protein-like I"/>
    <property type="match status" value="1"/>
</dbReference>
<keyword evidence="6" id="KW-1185">Reference proteome</keyword>
<dbReference type="Proteomes" id="UP001183648">
    <property type="component" value="Unassembled WGS sequence"/>
</dbReference>
<feature type="domain" description="HTH lacI-type" evidence="4">
    <location>
        <begin position="17"/>
        <end position="64"/>
    </location>
</feature>
<dbReference type="PROSITE" id="PS50932">
    <property type="entry name" value="HTH_LACI_2"/>
    <property type="match status" value="1"/>
</dbReference>
<evidence type="ECO:0000259" key="4">
    <source>
        <dbReference type="PROSITE" id="PS50932"/>
    </source>
</evidence>
<dbReference type="CDD" id="cd01392">
    <property type="entry name" value="HTH_LacI"/>
    <property type="match status" value="1"/>
</dbReference>
<dbReference type="Gene3D" id="1.10.260.40">
    <property type="entry name" value="lambda repressor-like DNA-binding domains"/>
    <property type="match status" value="1"/>
</dbReference>
<dbReference type="CDD" id="cd06307">
    <property type="entry name" value="PBP1_sugar_binding"/>
    <property type="match status" value="1"/>
</dbReference>
<comment type="similarity">
    <text evidence="2">Belongs to the bacterial solute-binding protein 2 family.</text>
</comment>
<dbReference type="PANTHER" id="PTHR46847:SF1">
    <property type="entry name" value="D-ALLOSE-BINDING PERIPLASMIC PROTEIN-RELATED"/>
    <property type="match status" value="1"/>
</dbReference>
<accession>A0ABU2BU90</accession>
<evidence type="ECO:0000313" key="5">
    <source>
        <dbReference type="EMBL" id="MDR7361841.1"/>
    </source>
</evidence>
<keyword evidence="3" id="KW-0732">Signal</keyword>
<dbReference type="InterPro" id="IPR000843">
    <property type="entry name" value="HTH_LacI"/>
</dbReference>
<comment type="subcellular location">
    <subcellularLocation>
        <location evidence="1">Cell envelope</location>
    </subcellularLocation>
</comment>
<dbReference type="InterPro" id="IPR028082">
    <property type="entry name" value="Peripla_BP_I"/>
</dbReference>
<dbReference type="InterPro" id="IPR010982">
    <property type="entry name" value="Lambda_DNA-bd_dom_sf"/>
</dbReference>
<organism evidence="5 6">
    <name type="scientific">Nocardioides marmoribigeumensis</name>
    <dbReference type="NCBI Taxonomy" id="433649"/>
    <lineage>
        <taxon>Bacteria</taxon>
        <taxon>Bacillati</taxon>
        <taxon>Actinomycetota</taxon>
        <taxon>Actinomycetes</taxon>
        <taxon>Propionibacteriales</taxon>
        <taxon>Nocardioidaceae</taxon>
        <taxon>Nocardioides</taxon>
    </lineage>
</organism>
<dbReference type="PANTHER" id="PTHR46847">
    <property type="entry name" value="D-ALLOSE-BINDING PERIPLASMIC PROTEIN-RELATED"/>
    <property type="match status" value="1"/>
</dbReference>
<dbReference type="SUPFAM" id="SSF47413">
    <property type="entry name" value="lambda repressor-like DNA-binding domains"/>
    <property type="match status" value="1"/>
</dbReference>
<dbReference type="InterPro" id="IPR025997">
    <property type="entry name" value="SBP_2_dom"/>
</dbReference>
<evidence type="ECO:0000313" key="6">
    <source>
        <dbReference type="Proteomes" id="UP001183648"/>
    </source>
</evidence>
<dbReference type="Pfam" id="PF13407">
    <property type="entry name" value="Peripla_BP_4"/>
    <property type="match status" value="1"/>
</dbReference>
<evidence type="ECO:0000256" key="2">
    <source>
        <dbReference type="ARBA" id="ARBA00007639"/>
    </source>
</evidence>
<gene>
    <name evidence="5" type="ORF">J2S63_001394</name>
</gene>
<sequence length="351" mass="37445">MAERRAHRVSDIVTQSGLSRATVDRVLHGRAGVRPSTVAQVQRAIEELDRQRDQVHLSARPLILDLVMQAPQRFSAASRQALEDELQALRPAVVRVRSHLDERSDPTAAARLVDGLAARGCDGLVLKAPDHPAVREAVDRLARAGVPTVTFVTDVTGCARAAYVGVDNRAAGATAAYLVHHWTGSTGDVLVTESSAAFHGEEERIAGFAETLADLSPGRAVRTVTGTDGLDLTMHDAVAAVLAERPGLDAVYSVGGGNRATLAAFAAAGRRPAAFVAHDLDRDNRGLLRRHELTAVLHHDLRADMRRAVRMLLQARGILPGRPVTLPSQVQVVTPFNEPSGLASDDAPPGR</sequence>
<dbReference type="EMBL" id="JAVDYG010000001">
    <property type="protein sequence ID" value="MDR7361841.1"/>
    <property type="molecule type" value="Genomic_DNA"/>
</dbReference>